<dbReference type="Gene3D" id="1.10.10.10">
    <property type="entry name" value="Winged helix-like DNA-binding domain superfamily/Winged helix DNA-binding domain"/>
    <property type="match status" value="2"/>
</dbReference>
<dbReference type="Pfam" id="PF08279">
    <property type="entry name" value="HTH_11"/>
    <property type="match status" value="1"/>
</dbReference>
<dbReference type="Pfam" id="PF00359">
    <property type="entry name" value="PTS_EIIA_2"/>
    <property type="match status" value="1"/>
</dbReference>
<reference evidence="9" key="1">
    <citation type="submission" date="2020-09" db="EMBL/GenBank/DDBJ databases">
        <title>A novel bacterium of genus Bacillus, isolated from South China Sea.</title>
        <authorList>
            <person name="Huang H."/>
            <person name="Mo K."/>
            <person name="Hu Y."/>
        </authorList>
    </citation>
    <scope>NUCLEOTIDE SEQUENCE</scope>
    <source>
        <strain evidence="9">IB182487</strain>
    </source>
</reference>
<evidence type="ECO:0000313" key="9">
    <source>
        <dbReference type="EMBL" id="MBD1382388.1"/>
    </source>
</evidence>
<accession>A0A926NLZ0</accession>
<dbReference type="PANTHER" id="PTHR30185">
    <property type="entry name" value="CRYPTIC BETA-GLUCOSIDE BGL OPERON ANTITERMINATOR"/>
    <property type="match status" value="1"/>
</dbReference>
<name>A0A926NLZ0_9BACI</name>
<organism evidence="9 10">
    <name type="scientific">Metabacillus arenae</name>
    <dbReference type="NCBI Taxonomy" id="2771434"/>
    <lineage>
        <taxon>Bacteria</taxon>
        <taxon>Bacillati</taxon>
        <taxon>Bacillota</taxon>
        <taxon>Bacilli</taxon>
        <taxon>Bacillales</taxon>
        <taxon>Bacillaceae</taxon>
        <taxon>Metabacillus</taxon>
    </lineage>
</organism>
<keyword evidence="5" id="KW-0804">Transcription</keyword>
<comment type="caution">
    <text evidence="9">The sequence shown here is derived from an EMBL/GenBank/DDBJ whole genome shotgun (WGS) entry which is preliminary data.</text>
</comment>
<evidence type="ECO:0000256" key="4">
    <source>
        <dbReference type="ARBA" id="ARBA00023159"/>
    </source>
</evidence>
<dbReference type="SUPFAM" id="SSF63520">
    <property type="entry name" value="PTS-regulatory domain, PRD"/>
    <property type="match status" value="2"/>
</dbReference>
<dbReference type="Pfam" id="PF00874">
    <property type="entry name" value="PRD"/>
    <property type="match status" value="2"/>
</dbReference>
<dbReference type="PROSITE" id="PS51094">
    <property type="entry name" value="PTS_EIIA_TYPE_2"/>
    <property type="match status" value="1"/>
</dbReference>
<feature type="domain" description="PTS EIIB type-2" evidence="7">
    <location>
        <begin position="406"/>
        <end position="497"/>
    </location>
</feature>
<dbReference type="GO" id="GO:0009401">
    <property type="term" value="P:phosphoenolpyruvate-dependent sugar phosphotransferase system"/>
    <property type="evidence" value="ECO:0007669"/>
    <property type="project" value="InterPro"/>
</dbReference>
<dbReference type="Proteomes" id="UP000626844">
    <property type="component" value="Unassembled WGS sequence"/>
</dbReference>
<evidence type="ECO:0000259" key="7">
    <source>
        <dbReference type="PROSITE" id="PS51099"/>
    </source>
</evidence>
<dbReference type="CDD" id="cd00211">
    <property type="entry name" value="PTS_IIA_fru"/>
    <property type="match status" value="1"/>
</dbReference>
<dbReference type="RefSeq" id="WP_191160529.1">
    <property type="nucleotide sequence ID" value="NZ_JACXAI010000030.1"/>
</dbReference>
<dbReference type="SUPFAM" id="SSF55804">
    <property type="entry name" value="Phoshotransferase/anion transport protein"/>
    <property type="match status" value="1"/>
</dbReference>
<keyword evidence="4" id="KW-0010">Activator</keyword>
<keyword evidence="3" id="KW-0805">Transcription regulation</keyword>
<dbReference type="InterPro" id="IPR013011">
    <property type="entry name" value="PTS_EIIB_2"/>
</dbReference>
<protein>
    <submittedName>
        <fullName evidence="9">Transcription antiterminator</fullName>
    </submittedName>
</protein>
<feature type="domain" description="PTS EIIA type-2" evidence="6">
    <location>
        <begin position="499"/>
        <end position="638"/>
    </location>
</feature>
<dbReference type="InterPro" id="IPR036390">
    <property type="entry name" value="WH_DNA-bd_sf"/>
</dbReference>
<evidence type="ECO:0000259" key="6">
    <source>
        <dbReference type="PROSITE" id="PS51094"/>
    </source>
</evidence>
<dbReference type="Gene3D" id="3.40.930.10">
    <property type="entry name" value="Mannitol-specific EII, Chain A"/>
    <property type="match status" value="1"/>
</dbReference>
<dbReference type="PROSITE" id="PS51372">
    <property type="entry name" value="PRD_2"/>
    <property type="match status" value="2"/>
</dbReference>
<dbReference type="InterPro" id="IPR002178">
    <property type="entry name" value="PTS_EIIA_type-2_dom"/>
</dbReference>
<evidence type="ECO:0000259" key="8">
    <source>
        <dbReference type="PROSITE" id="PS51372"/>
    </source>
</evidence>
<evidence type="ECO:0000256" key="3">
    <source>
        <dbReference type="ARBA" id="ARBA00023015"/>
    </source>
</evidence>
<dbReference type="SUPFAM" id="SSF52794">
    <property type="entry name" value="PTS system IIB component-like"/>
    <property type="match status" value="1"/>
</dbReference>
<dbReference type="GO" id="GO:0006355">
    <property type="term" value="P:regulation of DNA-templated transcription"/>
    <property type="evidence" value="ECO:0007669"/>
    <property type="project" value="InterPro"/>
</dbReference>
<gene>
    <name evidence="9" type="ORF">IC621_19405</name>
</gene>
<evidence type="ECO:0000313" key="10">
    <source>
        <dbReference type="Proteomes" id="UP000626844"/>
    </source>
</evidence>
<evidence type="ECO:0000256" key="2">
    <source>
        <dbReference type="ARBA" id="ARBA00022737"/>
    </source>
</evidence>
<dbReference type="PANTHER" id="PTHR30185:SF13">
    <property type="entry name" value="LICABCH OPERON REGULATOR-RELATED"/>
    <property type="match status" value="1"/>
</dbReference>
<dbReference type="CDD" id="cd05568">
    <property type="entry name" value="PTS_IIB_bgl_like"/>
    <property type="match status" value="1"/>
</dbReference>
<dbReference type="InterPro" id="IPR013196">
    <property type="entry name" value="HTH_11"/>
</dbReference>
<dbReference type="InterPro" id="IPR011608">
    <property type="entry name" value="PRD"/>
</dbReference>
<proteinExistence type="predicted"/>
<keyword evidence="2" id="KW-0677">Repeat</keyword>
<dbReference type="Gene3D" id="1.10.1790.10">
    <property type="entry name" value="PRD domain"/>
    <property type="match status" value="2"/>
</dbReference>
<dbReference type="Pfam" id="PF05043">
    <property type="entry name" value="Mga"/>
    <property type="match status" value="1"/>
</dbReference>
<feature type="domain" description="PRD" evidence="8">
    <location>
        <begin position="183"/>
        <end position="288"/>
    </location>
</feature>
<dbReference type="GO" id="GO:0008982">
    <property type="term" value="F:protein-N(PI)-phosphohistidine-sugar phosphotransferase activity"/>
    <property type="evidence" value="ECO:0007669"/>
    <property type="project" value="InterPro"/>
</dbReference>
<dbReference type="InterPro" id="IPR007737">
    <property type="entry name" value="Mga_HTH"/>
</dbReference>
<dbReference type="AlphaFoldDB" id="A0A926NLZ0"/>
<dbReference type="InterPro" id="IPR016152">
    <property type="entry name" value="PTrfase/Anion_transptr"/>
</dbReference>
<feature type="domain" description="PRD" evidence="8">
    <location>
        <begin position="295"/>
        <end position="402"/>
    </location>
</feature>
<evidence type="ECO:0000256" key="1">
    <source>
        <dbReference type="ARBA" id="ARBA00022679"/>
    </source>
</evidence>
<keyword evidence="1" id="KW-0808">Transferase</keyword>
<dbReference type="InterPro" id="IPR036095">
    <property type="entry name" value="PTS_EIIB-like_sf"/>
</dbReference>
<dbReference type="EMBL" id="JACXAI010000030">
    <property type="protein sequence ID" value="MBD1382388.1"/>
    <property type="molecule type" value="Genomic_DNA"/>
</dbReference>
<dbReference type="SUPFAM" id="SSF46785">
    <property type="entry name" value="Winged helix' DNA-binding domain"/>
    <property type="match status" value="1"/>
</dbReference>
<dbReference type="InterPro" id="IPR036388">
    <property type="entry name" value="WH-like_DNA-bd_sf"/>
</dbReference>
<sequence>MNARQQHILKELIATNKPIKGDQLASLIQVTSRTIRNDLKVIDQQLNEAGAKIVSVRNQGYQLDVIDEEAFKQFIYNIIEIDDNIPVEPEDRVQCLVKKFLLSPEYLKVEDLADELYVSRSTLKNDLKDVKVILKQYNLDLFQRPKYGLILSGSERNIRFAISELLFRHTVMVVDNMEQGSWLLPEDKLDLIRDTALKQLRSFELNISDIALQNLVVHIAIAYKRVKIEQYVESLNAIEEDIKTKREYEVAKKIIRSIEETLDISFPSVEILYVAMHLLGTRLLLNKNQAVLLNSFDRMILKTVERLIVLVESQMNLGIIHDKELFAAIALHLKPAIHRFKHGMNLRNPMLEAIKVNYPIAFEAAISAGKVIEEDFNIVINENEVGYIALHFGAAIERAKLNTKPKRCLIVCTTGLGSSQLLLYKMRSRFGNKLTILGTTELHNLPKYKEEDIDFIVSTVPLPDSITIPNVVISTLLGESELTKIEQIVGGYKESVIDKYMREDLIFLHLACENPDQVIEFLGKQLIEKGMTGEGIIETVKDRERAASTSYGNLVAIPHPLEAKSPETFWTIATLEKPIDWGKNKVQFVCLLHVADENKKELEPMYEKLFRFIDDREIIQHLITATDRSEIVKLIKRM</sequence>
<dbReference type="Gene3D" id="3.40.50.2300">
    <property type="match status" value="1"/>
</dbReference>
<dbReference type="InterPro" id="IPR050661">
    <property type="entry name" value="BglG_antiterminators"/>
</dbReference>
<dbReference type="PROSITE" id="PS51099">
    <property type="entry name" value="PTS_EIIB_TYPE_2"/>
    <property type="match status" value="1"/>
</dbReference>
<keyword evidence="10" id="KW-1185">Reference proteome</keyword>
<evidence type="ECO:0000256" key="5">
    <source>
        <dbReference type="ARBA" id="ARBA00023163"/>
    </source>
</evidence>
<dbReference type="InterPro" id="IPR036634">
    <property type="entry name" value="PRD_sf"/>
</dbReference>